<feature type="domain" description="L1 transposable element RRM" evidence="3">
    <location>
        <begin position="63"/>
        <end position="153"/>
    </location>
</feature>
<dbReference type="GO" id="GO:0032197">
    <property type="term" value="P:retrotransposition"/>
    <property type="evidence" value="ECO:0000318"/>
    <property type="project" value="GO_Central"/>
</dbReference>
<dbReference type="Pfam" id="PF02994">
    <property type="entry name" value="Transposase_22"/>
    <property type="match status" value="1"/>
</dbReference>
<organism evidence="4 5">
    <name type="scientific">Equus caballus</name>
    <name type="common">Horse</name>
    <dbReference type="NCBI Taxonomy" id="9796"/>
    <lineage>
        <taxon>Eukaryota</taxon>
        <taxon>Metazoa</taxon>
        <taxon>Chordata</taxon>
        <taxon>Craniata</taxon>
        <taxon>Vertebrata</taxon>
        <taxon>Euteleostomi</taxon>
        <taxon>Mammalia</taxon>
        <taxon>Eutheria</taxon>
        <taxon>Laurasiatheria</taxon>
        <taxon>Perissodactyla</taxon>
        <taxon>Equidae</taxon>
        <taxon>Equus</taxon>
    </lineage>
</organism>
<dbReference type="Proteomes" id="UP000002281">
    <property type="component" value="Chromosome 6"/>
</dbReference>
<evidence type="ECO:0000313" key="5">
    <source>
        <dbReference type="Proteomes" id="UP000002281"/>
    </source>
</evidence>
<dbReference type="FunFam" id="3.30.70.1820:FF:000002">
    <property type="entry name" value="LINE-1 retrotransposable element ORF1 protein"/>
    <property type="match status" value="1"/>
</dbReference>
<dbReference type="InterPro" id="IPR004244">
    <property type="entry name" value="Transposase_22"/>
</dbReference>
<evidence type="ECO:0000256" key="1">
    <source>
        <dbReference type="ARBA" id="ARBA00061640"/>
    </source>
</evidence>
<dbReference type="PANTHER" id="PTHR11505">
    <property type="entry name" value="L1 TRANSPOSABLE ELEMENT-RELATED"/>
    <property type="match status" value="1"/>
</dbReference>
<name>A0A9L0THB4_HORSE</name>
<dbReference type="Ensembl" id="ENSECAT00000099341.1">
    <property type="protein sequence ID" value="ENSECAP00000086542.1"/>
    <property type="gene ID" value="ENSECAG00000046287.1"/>
</dbReference>
<comment type="similarity">
    <text evidence="1">Belongs to the transposase 22 family.</text>
</comment>
<feature type="compositionally biased region" description="Polar residues" evidence="2">
    <location>
        <begin position="15"/>
        <end position="24"/>
    </location>
</feature>
<dbReference type="GO" id="GO:0003727">
    <property type="term" value="F:single-stranded RNA binding"/>
    <property type="evidence" value="ECO:0000318"/>
    <property type="project" value="GO_Central"/>
</dbReference>
<feature type="region of interest" description="Disordered" evidence="2">
    <location>
        <begin position="1"/>
        <end position="24"/>
    </location>
</feature>
<accession>A0A9L0THB4</accession>
<reference evidence="4 5" key="1">
    <citation type="journal article" date="2009" name="Science">
        <title>Genome sequence, comparative analysis, and population genetics of the domestic horse.</title>
        <authorList>
            <consortium name="Broad Institute Genome Sequencing Platform"/>
            <consortium name="Broad Institute Whole Genome Assembly Team"/>
            <person name="Wade C.M."/>
            <person name="Giulotto E."/>
            <person name="Sigurdsson S."/>
            <person name="Zoli M."/>
            <person name="Gnerre S."/>
            <person name="Imsland F."/>
            <person name="Lear T.L."/>
            <person name="Adelson D.L."/>
            <person name="Bailey E."/>
            <person name="Bellone R.R."/>
            <person name="Bloecker H."/>
            <person name="Distl O."/>
            <person name="Edgar R.C."/>
            <person name="Garber M."/>
            <person name="Leeb T."/>
            <person name="Mauceli E."/>
            <person name="MacLeod J.N."/>
            <person name="Penedo M.C.T."/>
            <person name="Raison J.M."/>
            <person name="Sharpe T."/>
            <person name="Vogel J."/>
            <person name="Andersson L."/>
            <person name="Antczak D.F."/>
            <person name="Biagi T."/>
            <person name="Binns M.M."/>
            <person name="Chowdhary B.P."/>
            <person name="Coleman S.J."/>
            <person name="Della Valle G."/>
            <person name="Fryc S."/>
            <person name="Guerin G."/>
            <person name="Hasegawa T."/>
            <person name="Hill E.W."/>
            <person name="Jurka J."/>
            <person name="Kiialainen A."/>
            <person name="Lindgren G."/>
            <person name="Liu J."/>
            <person name="Magnani E."/>
            <person name="Mickelson J.R."/>
            <person name="Murray J."/>
            <person name="Nergadze S.G."/>
            <person name="Onofrio R."/>
            <person name="Pedroni S."/>
            <person name="Piras M.F."/>
            <person name="Raudsepp T."/>
            <person name="Rocchi M."/>
            <person name="Roeed K.H."/>
            <person name="Ryder O.A."/>
            <person name="Searle S."/>
            <person name="Skow L."/>
            <person name="Swinburne J.E."/>
            <person name="Syvaenen A.C."/>
            <person name="Tozaki T."/>
            <person name="Valberg S.J."/>
            <person name="Vaudin M."/>
            <person name="White J.R."/>
            <person name="Zody M.C."/>
            <person name="Lander E.S."/>
            <person name="Lindblad-Toh K."/>
        </authorList>
    </citation>
    <scope>NUCLEOTIDE SEQUENCE [LARGE SCALE GENOMIC DNA]</scope>
    <source>
        <strain evidence="4 5">Thoroughbred</strain>
    </source>
</reference>
<protein>
    <recommendedName>
        <fullName evidence="3">L1 transposable element RRM domain-containing protein</fullName>
    </recommendedName>
</protein>
<evidence type="ECO:0000256" key="2">
    <source>
        <dbReference type="SAM" id="MobiDB-lite"/>
    </source>
</evidence>
<dbReference type="Gene3D" id="1.20.5.390">
    <property type="entry name" value="L1 transposable element, trimerization domain"/>
    <property type="match status" value="1"/>
</dbReference>
<dbReference type="GeneTree" id="ENSGT01050000244818"/>
<evidence type="ECO:0000313" key="4">
    <source>
        <dbReference type="Ensembl" id="ENSECAP00000086542.1"/>
    </source>
</evidence>
<dbReference type="InterPro" id="IPR043636">
    <property type="entry name" value="L1_RRM_dom"/>
</dbReference>
<feature type="compositionally biased region" description="Basic residues" evidence="2">
    <location>
        <begin position="1"/>
        <end position="11"/>
    </location>
</feature>
<dbReference type="GO" id="GO:1990904">
    <property type="term" value="C:ribonucleoprotein complex"/>
    <property type="evidence" value="ECO:0000318"/>
    <property type="project" value="GO_Central"/>
</dbReference>
<dbReference type="AlphaFoldDB" id="A0A9L0THB4"/>
<reference evidence="4" key="3">
    <citation type="submission" date="2025-09" db="UniProtKB">
        <authorList>
            <consortium name="Ensembl"/>
        </authorList>
    </citation>
    <scope>IDENTIFICATION</scope>
    <source>
        <strain evidence="4">Thoroughbred</strain>
    </source>
</reference>
<sequence length="205" mass="24240">MKWKKKKKKKKSNVEHQQWPGSSRTICEAEDRTFEMIQSEGKKEKNIQKSERSLHELWDTINRYNLHIIGVPEREEREKGEKNLFKEIIAENFPNLGRDMDVQVQEANRSPPKFNSKQSSPRHILTKLSKIKDKEDFKSSKRKVILHIKGYPHKTIGRLFRRNLADQESGMVYSMCWKKNTANQGYFTSTKLSFRNEGEIKTFPI</sequence>
<keyword evidence="5" id="KW-1185">Reference proteome</keyword>
<proteinExistence type="inferred from homology"/>
<reference evidence="4" key="2">
    <citation type="submission" date="2025-08" db="UniProtKB">
        <authorList>
            <consortium name="Ensembl"/>
        </authorList>
    </citation>
    <scope>IDENTIFICATION</scope>
    <source>
        <strain evidence="4">Thoroughbred</strain>
    </source>
</reference>
<evidence type="ECO:0000259" key="3">
    <source>
        <dbReference type="Pfam" id="PF02994"/>
    </source>
</evidence>
<dbReference type="Gene3D" id="3.30.70.1820">
    <property type="entry name" value="L1 transposable element, RRM domain"/>
    <property type="match status" value="1"/>
</dbReference>